<dbReference type="AlphaFoldDB" id="A0AAV7KZT8"/>
<evidence type="ECO:0000313" key="3">
    <source>
        <dbReference type="Proteomes" id="UP001066276"/>
    </source>
</evidence>
<reference evidence="2" key="1">
    <citation type="journal article" date="2022" name="bioRxiv">
        <title>Sequencing and chromosome-scale assembly of the giantPleurodeles waltlgenome.</title>
        <authorList>
            <person name="Brown T."/>
            <person name="Elewa A."/>
            <person name="Iarovenko S."/>
            <person name="Subramanian E."/>
            <person name="Araus A.J."/>
            <person name="Petzold A."/>
            <person name="Susuki M."/>
            <person name="Suzuki K.-i.T."/>
            <person name="Hayashi T."/>
            <person name="Toyoda A."/>
            <person name="Oliveira C."/>
            <person name="Osipova E."/>
            <person name="Leigh N.D."/>
            <person name="Simon A."/>
            <person name="Yun M.H."/>
        </authorList>
    </citation>
    <scope>NUCLEOTIDE SEQUENCE</scope>
    <source>
        <strain evidence="2">20211129_DDA</strain>
        <tissue evidence="2">Liver</tissue>
    </source>
</reference>
<name>A0AAV7KZT8_PLEWA</name>
<sequence>MVEAPAEQRKPRVQRYRLDQEGGSPTAVLPGKAAWDPEAMRGPPAIAGELVLLRREWVDGRHGARPIGAREGDRCG</sequence>
<gene>
    <name evidence="2" type="ORF">NDU88_004399</name>
</gene>
<evidence type="ECO:0000313" key="2">
    <source>
        <dbReference type="EMBL" id="KAJ1084247.1"/>
    </source>
</evidence>
<evidence type="ECO:0000256" key="1">
    <source>
        <dbReference type="SAM" id="MobiDB-lite"/>
    </source>
</evidence>
<dbReference type="Proteomes" id="UP001066276">
    <property type="component" value="Chromosome 12"/>
</dbReference>
<dbReference type="EMBL" id="JANPWB010000016">
    <property type="protein sequence ID" value="KAJ1084247.1"/>
    <property type="molecule type" value="Genomic_DNA"/>
</dbReference>
<comment type="caution">
    <text evidence="2">The sequence shown here is derived from an EMBL/GenBank/DDBJ whole genome shotgun (WGS) entry which is preliminary data.</text>
</comment>
<proteinExistence type="predicted"/>
<protein>
    <submittedName>
        <fullName evidence="2">Uncharacterized protein</fullName>
    </submittedName>
</protein>
<keyword evidence="3" id="KW-1185">Reference proteome</keyword>
<accession>A0AAV7KZT8</accession>
<organism evidence="2 3">
    <name type="scientific">Pleurodeles waltl</name>
    <name type="common">Iberian ribbed newt</name>
    <dbReference type="NCBI Taxonomy" id="8319"/>
    <lineage>
        <taxon>Eukaryota</taxon>
        <taxon>Metazoa</taxon>
        <taxon>Chordata</taxon>
        <taxon>Craniata</taxon>
        <taxon>Vertebrata</taxon>
        <taxon>Euteleostomi</taxon>
        <taxon>Amphibia</taxon>
        <taxon>Batrachia</taxon>
        <taxon>Caudata</taxon>
        <taxon>Salamandroidea</taxon>
        <taxon>Salamandridae</taxon>
        <taxon>Pleurodelinae</taxon>
        <taxon>Pleurodeles</taxon>
    </lineage>
</organism>
<feature type="region of interest" description="Disordered" evidence="1">
    <location>
        <begin position="19"/>
        <end position="41"/>
    </location>
</feature>